<dbReference type="Gene3D" id="2.30.40.10">
    <property type="entry name" value="Urease, subunit C, domain 1"/>
    <property type="match status" value="1"/>
</dbReference>
<evidence type="ECO:0000313" key="2">
    <source>
        <dbReference type="EMBL" id="KRO91156.1"/>
    </source>
</evidence>
<feature type="domain" description="Amidohydrolase-related" evidence="1">
    <location>
        <begin position="17"/>
        <end position="376"/>
    </location>
</feature>
<dbReference type="AlphaFoldDB" id="A0A0R2TWE1"/>
<dbReference type="Proteomes" id="UP000051213">
    <property type="component" value="Unassembled WGS sequence"/>
</dbReference>
<organism evidence="2 3">
    <name type="scientific">SAR92 bacterium BACL26 MAG-121220-bin70</name>
    <dbReference type="NCBI Taxonomy" id="1655626"/>
    <lineage>
        <taxon>Bacteria</taxon>
        <taxon>Pseudomonadati</taxon>
        <taxon>Pseudomonadota</taxon>
        <taxon>Gammaproteobacteria</taxon>
        <taxon>Cellvibrionales</taxon>
        <taxon>Porticoccaceae</taxon>
        <taxon>SAR92 clade</taxon>
    </lineage>
</organism>
<dbReference type="Gene3D" id="3.40.50.10910">
    <property type="entry name" value="Amidohydrolase"/>
    <property type="match status" value="1"/>
</dbReference>
<dbReference type="InterPro" id="IPR051781">
    <property type="entry name" value="Metallo-dep_Hydrolase"/>
</dbReference>
<dbReference type="EMBL" id="LICA01000595">
    <property type="protein sequence ID" value="KRO91156.1"/>
    <property type="molecule type" value="Genomic_DNA"/>
</dbReference>
<dbReference type="Gene3D" id="1.20.58.520">
    <property type="entry name" value="Amidohydrolase"/>
    <property type="match status" value="1"/>
</dbReference>
<dbReference type="PANTHER" id="PTHR43135:SF3">
    <property type="entry name" value="ALPHA-D-RIBOSE 1-METHYLPHOSPHONATE 5-TRIPHOSPHATE DIPHOSPHATASE"/>
    <property type="match status" value="1"/>
</dbReference>
<dbReference type="PANTHER" id="PTHR43135">
    <property type="entry name" value="ALPHA-D-RIBOSE 1-METHYLPHOSPHONATE 5-TRIPHOSPHATE DIPHOSPHATASE"/>
    <property type="match status" value="1"/>
</dbReference>
<dbReference type="InterPro" id="IPR011059">
    <property type="entry name" value="Metal-dep_hydrolase_composite"/>
</dbReference>
<proteinExistence type="predicted"/>
<reference evidence="2 3" key="1">
    <citation type="submission" date="2015-10" db="EMBL/GenBank/DDBJ databases">
        <title>Metagenome-Assembled Genomes uncover a global brackish microbiome.</title>
        <authorList>
            <person name="Hugerth L.W."/>
            <person name="Larsson J."/>
            <person name="Alneberg J."/>
            <person name="Lindh M.V."/>
            <person name="Legrand C."/>
            <person name="Pinhassi J."/>
            <person name="Andersson A.F."/>
        </authorList>
    </citation>
    <scope>NUCLEOTIDE SEQUENCE [LARGE SCALE GENOMIC DNA]</scope>
    <source>
        <strain evidence="2">BACL26 MAG-121220-bin70</strain>
    </source>
</reference>
<dbReference type="InterPro" id="IPR006680">
    <property type="entry name" value="Amidohydro-rel"/>
</dbReference>
<dbReference type="Pfam" id="PF01979">
    <property type="entry name" value="Amidohydro_1"/>
    <property type="match status" value="1"/>
</dbReference>
<gene>
    <name evidence="2" type="ORF">ABS24_06050</name>
</gene>
<name>A0A0R2TWE1_9GAMM</name>
<dbReference type="InterPro" id="IPR032466">
    <property type="entry name" value="Metal_Hydrolase"/>
</dbReference>
<dbReference type="Gene3D" id="3.30.110.90">
    <property type="entry name" value="Amidohydrolase"/>
    <property type="match status" value="2"/>
</dbReference>
<evidence type="ECO:0000313" key="3">
    <source>
        <dbReference type="Proteomes" id="UP000051213"/>
    </source>
</evidence>
<dbReference type="GO" id="GO:0016810">
    <property type="term" value="F:hydrolase activity, acting on carbon-nitrogen (but not peptide) bonds"/>
    <property type="evidence" value="ECO:0007669"/>
    <property type="project" value="InterPro"/>
</dbReference>
<accession>A0A0R2TWE1</accession>
<comment type="caution">
    <text evidence="2">The sequence shown here is derived from an EMBL/GenBank/DDBJ whole genome shotgun (WGS) entry which is preliminary data.</text>
</comment>
<protein>
    <recommendedName>
        <fullName evidence="1">Amidohydrolase-related domain-containing protein</fullName>
    </recommendedName>
</protein>
<sequence>MTFIPELDYKTSYDLFLKNGVTSIRDTGGLIRKMQPAITYANKNPDTTPRLFFAGPLIDGKDRVYKGLEPGFPDLSIGIDESSDIEGIVDELTAKGATFLKSYEMLSRPTYLKLLQVAEQKGLRVTGHIPLSIDLMEAIDAGLGGMQHIRNLDLACSIEADEIRAQRGVLLSNRGEIPGSALRSKIHSEQRYTAIANFDETRCTSIIEALAENDVYQTPTLTINTFGSKRFFADAKWRETYKFLPKTLQKTWQTESLRLSAQPVDPNDVIFGNWSMKIVGLFSENNVKILAGTDTPIGYLTPGYSLHKELELLVEAGLSPREALRSATIAPAEFFNLQNKMGSLDEGKVADILILNHNPLNDIKNTQDIYKVILKGMEK</sequence>
<evidence type="ECO:0000259" key="1">
    <source>
        <dbReference type="Pfam" id="PF01979"/>
    </source>
</evidence>
<dbReference type="SUPFAM" id="SSF51556">
    <property type="entry name" value="Metallo-dependent hydrolases"/>
    <property type="match status" value="1"/>
</dbReference>